<accession>A0A4C1ZT72</accession>
<name>A0A4C1ZT72_EUMVA</name>
<evidence type="ECO:0000313" key="2">
    <source>
        <dbReference type="EMBL" id="GBP91190.1"/>
    </source>
</evidence>
<evidence type="ECO:0000313" key="3">
    <source>
        <dbReference type="Proteomes" id="UP000299102"/>
    </source>
</evidence>
<comment type="caution">
    <text evidence="2">The sequence shown here is derived from an EMBL/GenBank/DDBJ whole genome shotgun (WGS) entry which is preliminary data.</text>
</comment>
<evidence type="ECO:0000256" key="1">
    <source>
        <dbReference type="SAM" id="MobiDB-lite"/>
    </source>
</evidence>
<dbReference type="Proteomes" id="UP000299102">
    <property type="component" value="Unassembled WGS sequence"/>
</dbReference>
<dbReference type="AlphaFoldDB" id="A0A4C1ZT72"/>
<feature type="region of interest" description="Disordered" evidence="1">
    <location>
        <begin position="158"/>
        <end position="182"/>
    </location>
</feature>
<reference evidence="2 3" key="1">
    <citation type="journal article" date="2019" name="Commun. Biol.">
        <title>The bagworm genome reveals a unique fibroin gene that provides high tensile strength.</title>
        <authorList>
            <person name="Kono N."/>
            <person name="Nakamura H."/>
            <person name="Ohtoshi R."/>
            <person name="Tomita M."/>
            <person name="Numata K."/>
            <person name="Arakawa K."/>
        </authorList>
    </citation>
    <scope>NUCLEOTIDE SEQUENCE [LARGE SCALE GENOMIC DNA]</scope>
</reference>
<keyword evidence="3" id="KW-1185">Reference proteome</keyword>
<protein>
    <submittedName>
        <fullName evidence="2">Uncharacterized protein</fullName>
    </submittedName>
</protein>
<proteinExistence type="predicted"/>
<dbReference type="EMBL" id="BGZK01002149">
    <property type="protein sequence ID" value="GBP91190.1"/>
    <property type="molecule type" value="Genomic_DNA"/>
</dbReference>
<gene>
    <name evidence="2" type="ORF">EVAR_100155_1</name>
</gene>
<organism evidence="2 3">
    <name type="scientific">Eumeta variegata</name>
    <name type="common">Bagworm moth</name>
    <name type="synonym">Eumeta japonica</name>
    <dbReference type="NCBI Taxonomy" id="151549"/>
    <lineage>
        <taxon>Eukaryota</taxon>
        <taxon>Metazoa</taxon>
        <taxon>Ecdysozoa</taxon>
        <taxon>Arthropoda</taxon>
        <taxon>Hexapoda</taxon>
        <taxon>Insecta</taxon>
        <taxon>Pterygota</taxon>
        <taxon>Neoptera</taxon>
        <taxon>Endopterygota</taxon>
        <taxon>Lepidoptera</taxon>
        <taxon>Glossata</taxon>
        <taxon>Ditrysia</taxon>
        <taxon>Tineoidea</taxon>
        <taxon>Psychidae</taxon>
        <taxon>Oiketicinae</taxon>
        <taxon>Eumeta</taxon>
    </lineage>
</organism>
<sequence length="218" mass="24678">MKLYALCLEQYVGPFVPHVVTALLTRNYQPPINTGPAGVRKPVQRTKPCRCEVSNGSVAMTKLASGGEEGRVGECQNDALHHSQAIQRGRVSLYEKYSVWQWRKYDFRFDLLLALASLEPATSSREAILGRYRNCHCNIASRLRLWRLRGRILRRVRRSSTPRGPPCGAEGRVSSAPPAASASLVRHAPLRAYDRTTDARAEYRITVPKIHRELRRLF</sequence>